<protein>
    <submittedName>
        <fullName evidence="2">Uncharacterized protein</fullName>
    </submittedName>
</protein>
<sequence length="110" mass="13100">MILQEAFFKFNEIFSIHLIIDKLMNDLKSKRAIIVYYELIKISIQKQELTLLVSYKDLKNKLNYSYESIRKALGELEKAQLIKKSEMHANNIFSVELTHDFWFKELKGII</sequence>
<name>A0A6J5TA73_9CAUD</name>
<dbReference type="EMBL" id="LR796177">
    <property type="protein sequence ID" value="CAB4124137.1"/>
    <property type="molecule type" value="Genomic_DNA"/>
</dbReference>
<dbReference type="InterPro" id="IPR036390">
    <property type="entry name" value="WH_DNA-bd_sf"/>
</dbReference>
<gene>
    <name evidence="2" type="ORF">UFOVP34_69</name>
    <name evidence="1" type="ORF">UFOVP51_37</name>
</gene>
<accession>A0A6J5TA73</accession>
<dbReference type="EMBL" id="LR797816">
    <property type="protein sequence ID" value="CAB4241062.1"/>
    <property type="molecule type" value="Genomic_DNA"/>
</dbReference>
<organism evidence="2">
    <name type="scientific">uncultured Caudovirales phage</name>
    <dbReference type="NCBI Taxonomy" id="2100421"/>
    <lineage>
        <taxon>Viruses</taxon>
        <taxon>Duplodnaviria</taxon>
        <taxon>Heunggongvirae</taxon>
        <taxon>Uroviricota</taxon>
        <taxon>Caudoviricetes</taxon>
        <taxon>Peduoviridae</taxon>
        <taxon>Maltschvirus</taxon>
        <taxon>Maltschvirus maltsch</taxon>
    </lineage>
</organism>
<evidence type="ECO:0000313" key="2">
    <source>
        <dbReference type="EMBL" id="CAB4241062.1"/>
    </source>
</evidence>
<proteinExistence type="predicted"/>
<dbReference type="SUPFAM" id="SSF46785">
    <property type="entry name" value="Winged helix' DNA-binding domain"/>
    <property type="match status" value="1"/>
</dbReference>
<evidence type="ECO:0000313" key="1">
    <source>
        <dbReference type="EMBL" id="CAB4124137.1"/>
    </source>
</evidence>
<reference evidence="2" key="1">
    <citation type="submission" date="2020-05" db="EMBL/GenBank/DDBJ databases">
        <authorList>
            <person name="Chiriac C."/>
            <person name="Salcher M."/>
            <person name="Ghai R."/>
            <person name="Kavagutti S V."/>
        </authorList>
    </citation>
    <scope>NUCLEOTIDE SEQUENCE</scope>
</reference>